<sequence>MKAVLDTNAWLDWLVFDDPSARELGRAAEAGAIALLATESTRAEWLAVIARPRFGLDQAARTAIASRFDRHATLVGPGQAGPLPPQVPLCRDPDDRKFVELALAAGAGFLVTRDKALLKLARRARRWHGLAIVRPEDPSWQDALARAPGGASPRGLDADHL</sequence>
<dbReference type="Pfam" id="PF13470">
    <property type="entry name" value="PIN_3"/>
    <property type="match status" value="1"/>
</dbReference>
<dbReference type="Proteomes" id="UP000321548">
    <property type="component" value="Unassembled WGS sequence"/>
</dbReference>
<evidence type="ECO:0000256" key="1">
    <source>
        <dbReference type="SAM" id="MobiDB-lite"/>
    </source>
</evidence>
<dbReference type="InterPro" id="IPR002850">
    <property type="entry name" value="PIN_toxin-like"/>
</dbReference>
<feature type="region of interest" description="Disordered" evidence="1">
    <location>
        <begin position="141"/>
        <end position="161"/>
    </location>
</feature>
<evidence type="ECO:0000313" key="3">
    <source>
        <dbReference type="EMBL" id="TXL63753.1"/>
    </source>
</evidence>
<evidence type="ECO:0000259" key="2">
    <source>
        <dbReference type="Pfam" id="PF13470"/>
    </source>
</evidence>
<comment type="caution">
    <text evidence="3">The sequence shown here is derived from an EMBL/GenBank/DDBJ whole genome shotgun (WGS) entry which is preliminary data.</text>
</comment>
<proteinExistence type="predicted"/>
<dbReference type="EMBL" id="VDUY01000007">
    <property type="protein sequence ID" value="TXL63753.1"/>
    <property type="molecule type" value="Genomic_DNA"/>
</dbReference>
<dbReference type="AlphaFoldDB" id="A0A5C8NT71"/>
<dbReference type="PANTHER" id="PTHR34610">
    <property type="entry name" value="SSL7007 PROTEIN"/>
    <property type="match status" value="1"/>
</dbReference>
<dbReference type="InterPro" id="IPR029060">
    <property type="entry name" value="PIN-like_dom_sf"/>
</dbReference>
<feature type="domain" description="PIN" evidence="2">
    <location>
        <begin position="2"/>
        <end position="116"/>
    </location>
</feature>
<dbReference type="InterPro" id="IPR002716">
    <property type="entry name" value="PIN_dom"/>
</dbReference>
<dbReference type="PANTHER" id="PTHR34610:SF3">
    <property type="entry name" value="SSL7007 PROTEIN"/>
    <property type="match status" value="1"/>
</dbReference>
<gene>
    <name evidence="3" type="ORF">FHP08_15720</name>
</gene>
<protein>
    <submittedName>
        <fullName evidence="3">Putative toxin-antitoxin system toxin component, PIN family</fullName>
    </submittedName>
</protein>
<dbReference type="NCBIfam" id="TIGR00305">
    <property type="entry name" value="putative toxin-antitoxin system toxin component, PIN family"/>
    <property type="match status" value="1"/>
</dbReference>
<dbReference type="RefSeq" id="WP_147705447.1">
    <property type="nucleotide sequence ID" value="NZ_VDUY01000007.1"/>
</dbReference>
<dbReference type="SUPFAM" id="SSF88723">
    <property type="entry name" value="PIN domain-like"/>
    <property type="match status" value="1"/>
</dbReference>
<accession>A0A5C8NT71</accession>
<keyword evidence="4" id="KW-1185">Reference proteome</keyword>
<reference evidence="3 4" key="1">
    <citation type="submission" date="2019-06" db="EMBL/GenBank/DDBJ databases">
        <title>Quisquiliibacterium sp. nov., isolated from a maize field.</title>
        <authorList>
            <person name="Lin S.-Y."/>
            <person name="Tsai C.-F."/>
            <person name="Young C.-C."/>
        </authorList>
    </citation>
    <scope>NUCLEOTIDE SEQUENCE [LARGE SCALE GENOMIC DNA]</scope>
    <source>
        <strain evidence="3 4">CC-CFT501</strain>
    </source>
</reference>
<organism evidence="3 4">
    <name type="scientific">Zeimonas arvi</name>
    <dbReference type="NCBI Taxonomy" id="2498847"/>
    <lineage>
        <taxon>Bacteria</taxon>
        <taxon>Pseudomonadati</taxon>
        <taxon>Pseudomonadota</taxon>
        <taxon>Betaproteobacteria</taxon>
        <taxon>Burkholderiales</taxon>
        <taxon>Burkholderiaceae</taxon>
        <taxon>Zeimonas</taxon>
    </lineage>
</organism>
<evidence type="ECO:0000313" key="4">
    <source>
        <dbReference type="Proteomes" id="UP000321548"/>
    </source>
</evidence>
<dbReference type="OrthoDB" id="9802272at2"/>
<name>A0A5C8NT71_9BURK</name>